<dbReference type="OMA" id="AIETHEF"/>
<keyword evidence="1" id="KW-0472">Membrane</keyword>
<evidence type="ECO:0000313" key="4">
    <source>
        <dbReference type="Proteomes" id="UP000006038"/>
    </source>
</evidence>
<evidence type="ECO:0000256" key="1">
    <source>
        <dbReference type="SAM" id="Phobius"/>
    </source>
</evidence>
<dbReference type="Proteomes" id="UP000006038">
    <property type="component" value="Chromosome 10"/>
</dbReference>
<dbReference type="eggNOG" id="ENOG502QSWW">
    <property type="taxonomic scope" value="Eukaryota"/>
</dbReference>
<dbReference type="Gramene" id="OB10G20710.1">
    <property type="protein sequence ID" value="OB10G20710.1"/>
    <property type="gene ID" value="OB10G20710"/>
</dbReference>
<feature type="transmembrane region" description="Helical" evidence="1">
    <location>
        <begin position="453"/>
        <end position="480"/>
    </location>
</feature>
<proteinExistence type="predicted"/>
<dbReference type="HOGENOM" id="CLU_008762_0_1_1"/>
<reference evidence="3" key="1">
    <citation type="journal article" date="2013" name="Nat. Commun.">
        <title>Whole-genome sequencing of Oryza brachyantha reveals mechanisms underlying Oryza genome evolution.</title>
        <authorList>
            <person name="Chen J."/>
            <person name="Huang Q."/>
            <person name="Gao D."/>
            <person name="Wang J."/>
            <person name="Lang Y."/>
            <person name="Liu T."/>
            <person name="Li B."/>
            <person name="Bai Z."/>
            <person name="Luis Goicoechea J."/>
            <person name="Liang C."/>
            <person name="Chen C."/>
            <person name="Zhang W."/>
            <person name="Sun S."/>
            <person name="Liao Y."/>
            <person name="Zhang X."/>
            <person name="Yang L."/>
            <person name="Song C."/>
            <person name="Wang M."/>
            <person name="Shi J."/>
            <person name="Liu G."/>
            <person name="Liu J."/>
            <person name="Zhou H."/>
            <person name="Zhou W."/>
            <person name="Yu Q."/>
            <person name="An N."/>
            <person name="Chen Y."/>
            <person name="Cai Q."/>
            <person name="Wang B."/>
            <person name="Liu B."/>
            <person name="Min J."/>
            <person name="Huang Y."/>
            <person name="Wu H."/>
            <person name="Li Z."/>
            <person name="Zhang Y."/>
            <person name="Yin Y."/>
            <person name="Song W."/>
            <person name="Jiang J."/>
            <person name="Jackson S.A."/>
            <person name="Wing R.A."/>
            <person name="Wang J."/>
            <person name="Chen M."/>
        </authorList>
    </citation>
    <scope>NUCLEOTIDE SEQUENCE [LARGE SCALE GENOMIC DNA]</scope>
    <source>
        <strain evidence="3">cv. IRGC 101232</strain>
    </source>
</reference>
<reference evidence="3" key="2">
    <citation type="submission" date="2013-04" db="UniProtKB">
        <authorList>
            <consortium name="EnsemblPlants"/>
        </authorList>
    </citation>
    <scope>IDENTIFICATION</scope>
</reference>
<keyword evidence="4" id="KW-1185">Reference proteome</keyword>
<feature type="transmembrane region" description="Helical" evidence="1">
    <location>
        <begin position="12"/>
        <end position="34"/>
    </location>
</feature>
<dbReference type="Pfam" id="PF13968">
    <property type="entry name" value="DUF4220"/>
    <property type="match status" value="1"/>
</dbReference>
<feature type="domain" description="DUF4220" evidence="2">
    <location>
        <begin position="137"/>
        <end position="584"/>
    </location>
</feature>
<feature type="transmembrane region" description="Helical" evidence="1">
    <location>
        <begin position="54"/>
        <end position="72"/>
    </location>
</feature>
<feature type="transmembrane region" description="Helical" evidence="1">
    <location>
        <begin position="92"/>
        <end position="109"/>
    </location>
</feature>
<accession>J3N3H3</accession>
<protein>
    <recommendedName>
        <fullName evidence="2">DUF4220 domain-containing protein</fullName>
    </recommendedName>
</protein>
<evidence type="ECO:0000259" key="2">
    <source>
        <dbReference type="Pfam" id="PF13968"/>
    </source>
</evidence>
<feature type="transmembrane region" description="Helical" evidence="1">
    <location>
        <begin position="553"/>
        <end position="572"/>
    </location>
</feature>
<organism evidence="3">
    <name type="scientific">Oryza brachyantha</name>
    <name type="common">malo sina</name>
    <dbReference type="NCBI Taxonomy" id="4533"/>
    <lineage>
        <taxon>Eukaryota</taxon>
        <taxon>Viridiplantae</taxon>
        <taxon>Streptophyta</taxon>
        <taxon>Embryophyta</taxon>
        <taxon>Tracheophyta</taxon>
        <taxon>Spermatophyta</taxon>
        <taxon>Magnoliopsida</taxon>
        <taxon>Liliopsida</taxon>
        <taxon>Poales</taxon>
        <taxon>Poaceae</taxon>
        <taxon>BOP clade</taxon>
        <taxon>Oryzoideae</taxon>
        <taxon>Oryzeae</taxon>
        <taxon>Oryzinae</taxon>
        <taxon>Oryza</taxon>
    </lineage>
</organism>
<keyword evidence="1" id="KW-1133">Transmembrane helix</keyword>
<name>J3N3H3_ORYBR</name>
<dbReference type="InterPro" id="IPR025315">
    <property type="entry name" value="DUF4220"/>
</dbReference>
<sequence>MAGAGGDAKLLFVVVVMAVMGSTLYINGFMQLFFPWRPKIGSFHLFLRRFSPTAVVRFVLNFAFFQFVPLVSATFSFSQSAGGGEQKSDSELLLMLLWLLLVDLILKKVQGLLLPTDGSSFSRGTGRFTLMDYAYDLSHLVWVGYLIYTNLPQLASLIVIFVALWSLCLAKLLLSVVNRRLASVSWHTARNPLLIAGYMQKLMEKQQTSASSDADADAATLSTCKFVVMGEHRLVAHYEEGRDNRNNLKDKLEPATISIHGYGYGVGRRIPPPPRAGAGAGVAVPYYCDQSEQKHLHLLTDPDEYERPGDEDPREKGRLVTVQHVLSMHKGHPALFYGRRRQLLEDLCLSFSLFKMLRRRFEHYPMVEVGSDMARAMMLDGLLNLETQPPEGKFQKLCNKLMVTCGLCRSGDDGEAQTTLVHRRPFQVLQLELELLANYYQQAAAPVVMSQPILFIVNFVSSFVFLALLIGAVLYVIFIVKPRESILLYCRMMHAAGANGRVNYVSSSLSITVLLVLTVVAIETHEFWTVHVFSNWNIVRMVCIYYRANHRRCWLRSLYFLVISIRFFTFSLSKSEMTIYQVSIFDTCGPVDRGKY</sequence>
<feature type="transmembrane region" description="Helical" evidence="1">
    <location>
        <begin position="528"/>
        <end position="546"/>
    </location>
</feature>
<dbReference type="AlphaFoldDB" id="J3N3H3"/>
<feature type="transmembrane region" description="Helical" evidence="1">
    <location>
        <begin position="501"/>
        <end position="522"/>
    </location>
</feature>
<dbReference type="EnsemblPlants" id="OB10G20710.1">
    <property type="protein sequence ID" value="OB10G20710.1"/>
    <property type="gene ID" value="OB10G20710"/>
</dbReference>
<keyword evidence="1" id="KW-0812">Transmembrane</keyword>
<evidence type="ECO:0000313" key="3">
    <source>
        <dbReference type="EnsemblPlants" id="OB10G20710.1"/>
    </source>
</evidence>